<keyword evidence="2" id="KW-1133">Transmembrane helix</keyword>
<reference evidence="3 4" key="1">
    <citation type="submission" date="2018-11" db="EMBL/GenBank/DDBJ databases">
        <title>Mesobaculum littorinae gen. nov., sp. nov., isolated from Littorina scabra that represents a novel genus of the order Rhodobacteraceae.</title>
        <authorList>
            <person name="Li F."/>
        </authorList>
    </citation>
    <scope>NUCLEOTIDE SEQUENCE [LARGE SCALE GENOMIC DNA]</scope>
    <source>
        <strain evidence="3 4">M0103</strain>
    </source>
</reference>
<dbReference type="InterPro" id="IPR026265">
    <property type="entry name" value="LptC"/>
</dbReference>
<feature type="region of interest" description="Disordered" evidence="1">
    <location>
        <begin position="180"/>
        <end position="296"/>
    </location>
</feature>
<dbReference type="RefSeq" id="WP_127906521.1">
    <property type="nucleotide sequence ID" value="NZ_RQXX01000003.1"/>
</dbReference>
<keyword evidence="2" id="KW-0812">Transmembrane</keyword>
<protein>
    <submittedName>
        <fullName evidence="3">LPS export ABC transporter periplasmic protein LptC</fullName>
    </submittedName>
</protein>
<dbReference type="GO" id="GO:0015221">
    <property type="term" value="F:lipopolysaccharide transmembrane transporter activity"/>
    <property type="evidence" value="ECO:0007669"/>
    <property type="project" value="InterPro"/>
</dbReference>
<comment type="caution">
    <text evidence="3">The sequence shown here is derived from an EMBL/GenBank/DDBJ whole genome shotgun (WGS) entry which is preliminary data.</text>
</comment>
<accession>A0A438AGM1</accession>
<evidence type="ECO:0000313" key="4">
    <source>
        <dbReference type="Proteomes" id="UP000285908"/>
    </source>
</evidence>
<dbReference type="OrthoDB" id="7871110at2"/>
<dbReference type="InterPro" id="IPR010664">
    <property type="entry name" value="LipoPS_assembly_LptC-rel"/>
</dbReference>
<dbReference type="Gene3D" id="2.60.450.10">
    <property type="entry name" value="Lipopolysaccharide (LPS) transport protein A like domain"/>
    <property type="match status" value="1"/>
</dbReference>
<dbReference type="Pfam" id="PF06835">
    <property type="entry name" value="LptC"/>
    <property type="match status" value="1"/>
</dbReference>
<feature type="compositionally biased region" description="Polar residues" evidence="1">
    <location>
        <begin position="207"/>
        <end position="233"/>
    </location>
</feature>
<evidence type="ECO:0000256" key="2">
    <source>
        <dbReference type="SAM" id="Phobius"/>
    </source>
</evidence>
<dbReference type="Proteomes" id="UP000285908">
    <property type="component" value="Unassembled WGS sequence"/>
</dbReference>
<dbReference type="EMBL" id="RQXX01000003">
    <property type="protein sequence ID" value="RVV97856.1"/>
    <property type="molecule type" value="Genomic_DNA"/>
</dbReference>
<keyword evidence="4" id="KW-1185">Reference proteome</keyword>
<gene>
    <name evidence="3" type="primary">lptC</name>
    <name evidence="3" type="ORF">EKE94_10255</name>
</gene>
<sequence>MARYDNGYSRAVALAKVVLPLAALVILSTLFLVSQRIDPDQAVPYSTAEVDEILREQRVERPRYSGVARDGAAIAVAAQSARPMSESQDLTADGLTARIDTPDGGWVKLAAGEGRIAQDQTSVRMEGAVRIQSATGLDVTTDALTADLGTATFVTDGPIEAQSPMGRITGGRLRLDRAAAVPGAAEDAGPATTSGTAATPDADPAGNPSTPAPVTSEKPGTQAASQAERSSTAAGERAAESVDAARGTATDPNAASEAQPLDRPIDLDQSDPAQSDASSSDPGHSRSPAAAPYVLDFTDGVRLVYLPAERQEGDAP</sequence>
<feature type="compositionally biased region" description="Low complexity" evidence="1">
    <location>
        <begin position="270"/>
        <end position="282"/>
    </location>
</feature>
<dbReference type="AlphaFoldDB" id="A0A438AGM1"/>
<proteinExistence type="predicted"/>
<dbReference type="NCBIfam" id="TIGR04409">
    <property type="entry name" value="LptC_YrbK"/>
    <property type="match status" value="1"/>
</dbReference>
<name>A0A438AGM1_9RHOB</name>
<organism evidence="3 4">
    <name type="scientific">Mesobaculum littorinae</name>
    <dbReference type="NCBI Taxonomy" id="2486419"/>
    <lineage>
        <taxon>Bacteria</taxon>
        <taxon>Pseudomonadati</taxon>
        <taxon>Pseudomonadota</taxon>
        <taxon>Alphaproteobacteria</taxon>
        <taxon>Rhodobacterales</taxon>
        <taxon>Roseobacteraceae</taxon>
        <taxon>Mesobaculum</taxon>
    </lineage>
</organism>
<dbReference type="GO" id="GO:0005886">
    <property type="term" value="C:plasma membrane"/>
    <property type="evidence" value="ECO:0007669"/>
    <property type="project" value="InterPro"/>
</dbReference>
<evidence type="ECO:0000313" key="3">
    <source>
        <dbReference type="EMBL" id="RVV97856.1"/>
    </source>
</evidence>
<evidence type="ECO:0000256" key="1">
    <source>
        <dbReference type="SAM" id="MobiDB-lite"/>
    </source>
</evidence>
<feature type="transmembrane region" description="Helical" evidence="2">
    <location>
        <begin position="12"/>
        <end position="33"/>
    </location>
</feature>
<keyword evidence="2" id="KW-0472">Membrane</keyword>
<feature type="compositionally biased region" description="Low complexity" evidence="1">
    <location>
        <begin position="180"/>
        <end position="206"/>
    </location>
</feature>